<evidence type="ECO:0000256" key="10">
    <source>
        <dbReference type="ARBA" id="ARBA00023180"/>
    </source>
</evidence>
<dbReference type="InterPro" id="IPR000519">
    <property type="entry name" value="P_trefoil_dom"/>
</dbReference>
<dbReference type="KEGG" id="pki:111852259"/>
<dbReference type="PANTHER" id="PTHR23343:SF117">
    <property type="entry name" value="ZONA PELLUCIDA SPERM-BINDING PROTEIN 4-LIKE ISOFORM X1"/>
    <property type="match status" value="1"/>
</dbReference>
<evidence type="ECO:0000256" key="11">
    <source>
        <dbReference type="ARBA" id="ARBA00023279"/>
    </source>
</evidence>
<sequence length="604" mass="66886">MAWRRMSNLVLLLLSSVCIELTKAQRLERMHGYQSSFTGELLDEPDVAFYPYSDNDYDYPESKITTHLRDLHNASSTVEYFSDRDGDLELGNVAGPALIKEIYKFPLPKKSSEGFAVFCSDEKMTVRLPSGPKEKIKVQGSEGLIPVVALAGSCGYSMKEGLDHNTLSISFTGCHVTLKKRLYTVKLVYSTFDGQNGDIDASCTDELPSSEPPLAPLKRPQADEPLQKDMARSGPFVSVCRSTSAPVTQVQFTTPQRLPWGGKPNFDVKIPPAPIVNNVPSILNNVPSKNVPKVGCKIPQSHRLRCGPSGISASLCLAKGCCVDPKTSSCFYPMDACTADKNFVVAVGRAEKPYPMDPSNLVVAGKDRCAPVIRSRDFAVFKFSVTECGTRSYTLGDTVVYMAEIQSNIKVYNLKFGAITRDPYFRLLVECRYSKSGALGMPFFITSGYVVKSPSWPLTVTSSGLYNVQLKIAADRTFTKFYSRDHLPLKLLLGKSVFLELHLSTSDGSAVILVHYCVAYPRSATNALVLIHEGCPNKLDGSASILYGKGLPQSKQRRRFEIRTFQFLDLKSKKFLDEEMYFMCHTEVCLPSERSCDERCFGEA</sequence>
<feature type="domain" description="ZP" evidence="15">
    <location>
        <begin position="336"/>
        <end position="604"/>
    </location>
</feature>
<dbReference type="Pfam" id="PF00100">
    <property type="entry name" value="Zona_pellucida"/>
    <property type="match status" value="1"/>
</dbReference>
<dbReference type="Gene3D" id="4.10.110.10">
    <property type="entry name" value="Spasmolytic Protein, domain 1"/>
    <property type="match status" value="1"/>
</dbReference>
<dbReference type="GO" id="GO:0035804">
    <property type="term" value="F:structural constituent of egg coat"/>
    <property type="evidence" value="ECO:0007669"/>
    <property type="project" value="TreeGrafter"/>
</dbReference>
<evidence type="ECO:0000256" key="14">
    <source>
        <dbReference type="SAM" id="SignalP"/>
    </source>
</evidence>
<evidence type="ECO:0000256" key="6">
    <source>
        <dbReference type="ARBA" id="ARBA00022692"/>
    </source>
</evidence>
<dbReference type="Pfam" id="PF23344">
    <property type="entry name" value="ZP-N"/>
    <property type="match status" value="1"/>
</dbReference>
<dbReference type="GO" id="GO:0060468">
    <property type="term" value="P:prevention of polyspermy"/>
    <property type="evidence" value="ECO:0007669"/>
    <property type="project" value="TreeGrafter"/>
</dbReference>
<dbReference type="InterPro" id="IPR055355">
    <property type="entry name" value="ZP-C"/>
</dbReference>
<dbReference type="PROSITE" id="PS51448">
    <property type="entry name" value="P_TREFOIL_2"/>
    <property type="match status" value="1"/>
</dbReference>
<dbReference type="Gene3D" id="2.60.40.4100">
    <property type="entry name" value="Zona pellucida, ZP-C domain"/>
    <property type="match status" value="1"/>
</dbReference>
<feature type="domain" description="P-type" evidence="16">
    <location>
        <begin position="294"/>
        <end position="334"/>
    </location>
</feature>
<keyword evidence="18" id="KW-1185">Reference proteome</keyword>
<dbReference type="STRING" id="1676925.ENSPKIP00000041603"/>
<accession>A0A3B3TGR9</accession>
<keyword evidence="14" id="KW-0732">Signal</keyword>
<evidence type="ECO:0000256" key="8">
    <source>
        <dbReference type="ARBA" id="ARBA00023136"/>
    </source>
</evidence>
<evidence type="ECO:0000313" key="18">
    <source>
        <dbReference type="Proteomes" id="UP000261540"/>
    </source>
</evidence>
<feature type="signal peptide" evidence="14">
    <location>
        <begin position="1"/>
        <end position="24"/>
    </location>
</feature>
<keyword evidence="9 13" id="KW-1015">Disulfide bond</keyword>
<protein>
    <submittedName>
        <fullName evidence="17">Zona pellucida sperm-binding protein 4-like</fullName>
    </submittedName>
</protein>
<comment type="caution">
    <text evidence="13">Lacks conserved residue(s) required for the propagation of feature annotation.</text>
</comment>
<organism evidence="17 18">
    <name type="scientific">Paramormyrops kingsleyae</name>
    <dbReference type="NCBI Taxonomy" id="1676925"/>
    <lineage>
        <taxon>Eukaryota</taxon>
        <taxon>Metazoa</taxon>
        <taxon>Chordata</taxon>
        <taxon>Craniata</taxon>
        <taxon>Vertebrata</taxon>
        <taxon>Euteleostomi</taxon>
        <taxon>Actinopterygii</taxon>
        <taxon>Neopterygii</taxon>
        <taxon>Teleostei</taxon>
        <taxon>Osteoglossocephala</taxon>
        <taxon>Osteoglossomorpha</taxon>
        <taxon>Osteoglossiformes</taxon>
        <taxon>Mormyridae</taxon>
        <taxon>Paramormyrops</taxon>
    </lineage>
</organism>
<evidence type="ECO:0000259" key="15">
    <source>
        <dbReference type="PROSITE" id="PS51034"/>
    </source>
</evidence>
<evidence type="ECO:0000256" key="13">
    <source>
        <dbReference type="PROSITE-ProRule" id="PRU00779"/>
    </source>
</evidence>
<dbReference type="AlphaFoldDB" id="A0A3B3TGR9"/>
<evidence type="ECO:0000256" key="9">
    <source>
        <dbReference type="ARBA" id="ARBA00023157"/>
    </source>
</evidence>
<dbReference type="SUPFAM" id="SSF57492">
    <property type="entry name" value="Trefoil"/>
    <property type="match status" value="1"/>
</dbReference>
<evidence type="ECO:0000256" key="1">
    <source>
        <dbReference type="ARBA" id="ARBA00004251"/>
    </source>
</evidence>
<keyword evidence="7" id="KW-1133">Transmembrane helix</keyword>
<dbReference type="GO" id="GO:0005886">
    <property type="term" value="C:plasma membrane"/>
    <property type="evidence" value="ECO:0007669"/>
    <property type="project" value="UniProtKB-SubCell"/>
</dbReference>
<dbReference type="SMART" id="SM00241">
    <property type="entry name" value="ZP"/>
    <property type="match status" value="1"/>
</dbReference>
<comment type="subcellular location">
    <subcellularLocation>
        <location evidence="1">Cell membrane</location>
        <topology evidence="1">Single-pass type I membrane protein</topology>
    </subcellularLocation>
    <subcellularLocation>
        <location evidence="12">Zona pellucida</location>
    </subcellularLocation>
</comment>
<keyword evidence="4" id="KW-0272">Extracellular matrix</keyword>
<evidence type="ECO:0000256" key="7">
    <source>
        <dbReference type="ARBA" id="ARBA00022989"/>
    </source>
</evidence>
<dbReference type="SMART" id="SM00018">
    <property type="entry name" value="PD"/>
    <property type="match status" value="1"/>
</dbReference>
<dbReference type="InterPro" id="IPR042235">
    <property type="entry name" value="ZP-C_dom"/>
</dbReference>
<dbReference type="Gene3D" id="2.60.40.3210">
    <property type="entry name" value="Zona pellucida, ZP-N domain"/>
    <property type="match status" value="1"/>
</dbReference>
<keyword evidence="2" id="KW-1003">Cell membrane</keyword>
<dbReference type="GO" id="GO:0007339">
    <property type="term" value="P:binding of sperm to zona pellucida"/>
    <property type="evidence" value="ECO:0007669"/>
    <property type="project" value="TreeGrafter"/>
</dbReference>
<evidence type="ECO:0000256" key="2">
    <source>
        <dbReference type="ARBA" id="ARBA00022475"/>
    </source>
</evidence>
<dbReference type="GO" id="GO:0032190">
    <property type="term" value="F:acrosin binding"/>
    <property type="evidence" value="ECO:0007669"/>
    <property type="project" value="TreeGrafter"/>
</dbReference>
<proteinExistence type="predicted"/>
<feature type="chain" id="PRO_5017236116" evidence="14">
    <location>
        <begin position="25"/>
        <end position="604"/>
    </location>
</feature>
<dbReference type="OrthoDB" id="9907024at2759"/>
<dbReference type="Pfam" id="PF00088">
    <property type="entry name" value="Trefoil"/>
    <property type="match status" value="1"/>
</dbReference>
<dbReference type="CDD" id="cd00111">
    <property type="entry name" value="Trefoil"/>
    <property type="match status" value="1"/>
</dbReference>
<name>A0A3B3TGR9_9TELE</name>
<keyword evidence="6" id="KW-0812">Transmembrane</keyword>
<reference evidence="17" key="1">
    <citation type="submission" date="2025-08" db="UniProtKB">
        <authorList>
            <consortium name="Ensembl"/>
        </authorList>
    </citation>
    <scope>IDENTIFICATION</scope>
</reference>
<dbReference type="InterPro" id="IPR044913">
    <property type="entry name" value="P_trefoil_dom_sf"/>
</dbReference>
<keyword evidence="11" id="KW-0278">Fertilization</keyword>
<evidence type="ECO:0000256" key="12">
    <source>
        <dbReference type="ARBA" id="ARBA00024183"/>
    </source>
</evidence>
<feature type="disulfide bond" evidence="13">
    <location>
        <begin position="296"/>
        <end position="322"/>
    </location>
</feature>
<dbReference type="InterPro" id="IPR055356">
    <property type="entry name" value="ZP-N"/>
</dbReference>
<feature type="disulfide bond" evidence="13">
    <location>
        <begin position="306"/>
        <end position="321"/>
    </location>
</feature>
<dbReference type="InterPro" id="IPR001507">
    <property type="entry name" value="ZP_dom"/>
</dbReference>
<dbReference type="Proteomes" id="UP000261540">
    <property type="component" value="Unplaced"/>
</dbReference>
<keyword evidence="8" id="KW-0472">Membrane</keyword>
<dbReference type="GO" id="GO:0035805">
    <property type="term" value="C:egg coat"/>
    <property type="evidence" value="ECO:0007669"/>
    <property type="project" value="UniProtKB-SubCell"/>
</dbReference>
<dbReference type="Ensembl" id="ENSPKIT00000022639.1">
    <property type="protein sequence ID" value="ENSPKIP00000041603.1"/>
    <property type="gene ID" value="ENSPKIG00000018091.1"/>
</dbReference>
<evidence type="ECO:0000256" key="5">
    <source>
        <dbReference type="ARBA" id="ARBA00022685"/>
    </source>
</evidence>
<dbReference type="PROSITE" id="PS51034">
    <property type="entry name" value="ZP_2"/>
    <property type="match status" value="1"/>
</dbReference>
<keyword evidence="5" id="KW-0165">Cleavage on pair of basic residues</keyword>
<dbReference type="PANTHER" id="PTHR23343">
    <property type="entry name" value="ZONA PELLUCIDA SPERM-BINDING PROTEIN"/>
    <property type="match status" value="1"/>
</dbReference>
<dbReference type="GeneTree" id="ENSGT00940000163253"/>
<keyword evidence="3" id="KW-0964">Secreted</keyword>
<evidence type="ECO:0000259" key="16">
    <source>
        <dbReference type="PROSITE" id="PS51448"/>
    </source>
</evidence>
<evidence type="ECO:0000256" key="3">
    <source>
        <dbReference type="ARBA" id="ARBA00022525"/>
    </source>
</evidence>
<dbReference type="InterPro" id="IPR051148">
    <property type="entry name" value="Zona_Pellucida_Domain_gp"/>
</dbReference>
<reference evidence="17" key="2">
    <citation type="submission" date="2025-09" db="UniProtKB">
        <authorList>
            <consortium name="Ensembl"/>
        </authorList>
    </citation>
    <scope>IDENTIFICATION</scope>
</reference>
<keyword evidence="10" id="KW-0325">Glycoprotein</keyword>
<evidence type="ECO:0000313" key="17">
    <source>
        <dbReference type="Ensembl" id="ENSPKIP00000041603.1"/>
    </source>
</evidence>
<evidence type="ECO:0000256" key="4">
    <source>
        <dbReference type="ARBA" id="ARBA00022530"/>
    </source>
</evidence>